<feature type="compositionally biased region" description="Low complexity" evidence="1">
    <location>
        <begin position="152"/>
        <end position="172"/>
    </location>
</feature>
<reference evidence="3 4" key="1">
    <citation type="submission" date="2020-08" db="EMBL/GenBank/DDBJ databases">
        <title>Sequencing the genomes of 1000 actinobacteria strains.</title>
        <authorList>
            <person name="Klenk H.-P."/>
        </authorList>
    </citation>
    <scope>NUCLEOTIDE SEQUENCE [LARGE SCALE GENOMIC DNA]</scope>
    <source>
        <strain evidence="3 4">DSM 43582</strain>
    </source>
</reference>
<feature type="region of interest" description="Disordered" evidence="1">
    <location>
        <begin position="152"/>
        <end position="190"/>
    </location>
</feature>
<sequence>MNIDELASKAVAALAERFAGQVSDSIGTLIADRLRASRAGSHALDALSAEPEDSTARELTSAVLTDEFTRDASFAQAVAGALGRPTAQLSSLTTGKHTSIHGDAAAGAIDKSRKFQIGSIHFGGGGLAAVIAILLIVGGGTGFGIYSTVTGTSTENSPLSSTTPSPRQSSTSEFERGSKVSSSGFSVDLDALDQRPDGDGLADITLDHTSIAAANGALTARLPPGTPPNPANCDRALTDRTRTPAVDNVAVNDLLCVRTSRQGIAAVTILVKNTVNAETALKTTIYSLDWRYWKPQ</sequence>
<keyword evidence="2" id="KW-1133">Transmembrane helix</keyword>
<organism evidence="3 4">
    <name type="scientific">Nocardia transvalensis</name>
    <dbReference type="NCBI Taxonomy" id="37333"/>
    <lineage>
        <taxon>Bacteria</taxon>
        <taxon>Bacillati</taxon>
        <taxon>Actinomycetota</taxon>
        <taxon>Actinomycetes</taxon>
        <taxon>Mycobacteriales</taxon>
        <taxon>Nocardiaceae</taxon>
        <taxon>Nocardia</taxon>
    </lineage>
</organism>
<evidence type="ECO:0000313" key="3">
    <source>
        <dbReference type="EMBL" id="MBB5918388.1"/>
    </source>
</evidence>
<name>A0A7W9PML2_9NOCA</name>
<comment type="caution">
    <text evidence="3">The sequence shown here is derived from an EMBL/GenBank/DDBJ whole genome shotgun (WGS) entry which is preliminary data.</text>
</comment>
<proteinExistence type="predicted"/>
<evidence type="ECO:0000256" key="1">
    <source>
        <dbReference type="SAM" id="MobiDB-lite"/>
    </source>
</evidence>
<dbReference type="RefSeq" id="WP_157185754.1">
    <property type="nucleotide sequence ID" value="NZ_JACHIT010000002.1"/>
</dbReference>
<dbReference type="Proteomes" id="UP000540412">
    <property type="component" value="Unassembled WGS sequence"/>
</dbReference>
<keyword evidence="4" id="KW-1185">Reference proteome</keyword>
<feature type="transmembrane region" description="Helical" evidence="2">
    <location>
        <begin position="120"/>
        <end position="146"/>
    </location>
</feature>
<protein>
    <submittedName>
        <fullName evidence="3">Uncharacterized protein</fullName>
    </submittedName>
</protein>
<accession>A0A7W9PML2</accession>
<evidence type="ECO:0000256" key="2">
    <source>
        <dbReference type="SAM" id="Phobius"/>
    </source>
</evidence>
<keyword evidence="2" id="KW-0812">Transmembrane</keyword>
<dbReference type="EMBL" id="JACHIT010000002">
    <property type="protein sequence ID" value="MBB5918388.1"/>
    <property type="molecule type" value="Genomic_DNA"/>
</dbReference>
<gene>
    <name evidence="3" type="ORF">BJY24_007300</name>
</gene>
<evidence type="ECO:0000313" key="4">
    <source>
        <dbReference type="Proteomes" id="UP000540412"/>
    </source>
</evidence>
<dbReference type="AlphaFoldDB" id="A0A7W9PML2"/>
<keyword evidence="2" id="KW-0472">Membrane</keyword>